<keyword evidence="2" id="KW-0812">Transmembrane</keyword>
<dbReference type="GO" id="GO:0005524">
    <property type="term" value="F:ATP binding"/>
    <property type="evidence" value="ECO:0007669"/>
    <property type="project" value="InterPro"/>
</dbReference>
<dbReference type="SUPFAM" id="SSF56112">
    <property type="entry name" value="Protein kinase-like (PK-like)"/>
    <property type="match status" value="1"/>
</dbReference>
<keyword evidence="2" id="KW-0472">Membrane</keyword>
<keyword evidence="2" id="KW-1133">Transmembrane helix</keyword>
<dbReference type="RefSeq" id="WP_146962772.1">
    <property type="nucleotide sequence ID" value="NZ_CP042467.1"/>
</dbReference>
<dbReference type="SMART" id="SM00220">
    <property type="entry name" value="S_TKc"/>
    <property type="match status" value="1"/>
</dbReference>
<dbReference type="PROSITE" id="PS50011">
    <property type="entry name" value="PROTEIN_KINASE_DOM"/>
    <property type="match status" value="1"/>
</dbReference>
<proteinExistence type="predicted"/>
<evidence type="ECO:0000313" key="4">
    <source>
        <dbReference type="EMBL" id="QED29539.1"/>
    </source>
</evidence>
<dbReference type="Gene3D" id="1.10.510.10">
    <property type="entry name" value="Transferase(Phosphotransferase) domain 1"/>
    <property type="match status" value="1"/>
</dbReference>
<dbReference type="KEGG" id="bbae:FRD01_20325"/>
<keyword evidence="4" id="KW-0808">Transferase</keyword>
<feature type="compositionally biased region" description="Basic and acidic residues" evidence="1">
    <location>
        <begin position="1"/>
        <end position="22"/>
    </location>
</feature>
<feature type="compositionally biased region" description="Low complexity" evidence="1">
    <location>
        <begin position="87"/>
        <end position="111"/>
    </location>
</feature>
<reference evidence="4 5" key="1">
    <citation type="submission" date="2019-08" db="EMBL/GenBank/DDBJ databases">
        <authorList>
            <person name="Liang Q."/>
        </authorList>
    </citation>
    <scope>NUCLEOTIDE SEQUENCE [LARGE SCALE GENOMIC DNA]</scope>
    <source>
        <strain evidence="4 5">V1718</strain>
    </source>
</reference>
<protein>
    <submittedName>
        <fullName evidence="4">Protein kinase</fullName>
    </submittedName>
</protein>
<sequence>MSEDRFKQARKSLIDRQNQRQFEDDDFGDEATAMVNLSSLPPMQNDAPGDEATEMFSIDAYGNPKPSGAGPGVQVQGHGPQSGGYGQPPQSGGYGQPPQSGGYAQPGSSPGLVIGQSQEPEGATQFLNIAELAAGAPAPSEQNTQFVDINALQAGAGVSNSNSVENDPVLKQEYAYGPENIQSGELTLIFAQNRMGRQVVLKRIWEGDVNTMPFEISQRCMMLDQIKHPHLLGITGMLASPSGAWVEMPMPSGYQLTNVLAQNGPQNPELVVQWVNQIAQALAHIHQFQFVYANLTTDSVWVQDDGNIMIEPFDIVAFQDRGNLGPFGPPELNIPPQQRQVYPATDVYSLAAVCVAMLSGYPLNLAITPQLPAPFSGACIQGLQQDPAQRIATPADFAAALAPQKGSGGKGIKGIPPEHRMKVGIGVFALIAVLVLGIGYVSQQKPKPKPVAGPDIAVAPPDNLEEPTPNTENAAGEDAPAEDPKPGLPEGLAKETDPRVAVTLSYETNPLPPEETADAPVEKDQERADNARKVAQEAVKGINRLTRKSQQEQYSIALEKMAEAIRYSELTDEDKKFIEDLYDASLVKEIRKESVEQVRNSIKDDKISAARLYYQQLSKIDPGADQQGFFNRNKLLKAVKVERTEEPSP</sequence>
<feature type="compositionally biased region" description="Basic and acidic residues" evidence="1">
    <location>
        <begin position="520"/>
        <end position="530"/>
    </location>
</feature>
<dbReference type="Pfam" id="PF00069">
    <property type="entry name" value="Pkinase"/>
    <property type="match status" value="1"/>
</dbReference>
<dbReference type="InterPro" id="IPR000719">
    <property type="entry name" value="Prot_kinase_dom"/>
</dbReference>
<dbReference type="OrthoDB" id="5480219at2"/>
<evidence type="ECO:0000256" key="1">
    <source>
        <dbReference type="SAM" id="MobiDB-lite"/>
    </source>
</evidence>
<dbReference type="InterPro" id="IPR011009">
    <property type="entry name" value="Kinase-like_dom_sf"/>
</dbReference>
<feature type="region of interest" description="Disordered" evidence="1">
    <location>
        <begin position="444"/>
        <end position="530"/>
    </location>
</feature>
<feature type="region of interest" description="Disordered" evidence="1">
    <location>
        <begin position="1"/>
        <end position="116"/>
    </location>
</feature>
<evidence type="ECO:0000256" key="2">
    <source>
        <dbReference type="SAM" id="Phobius"/>
    </source>
</evidence>
<keyword evidence="5" id="KW-1185">Reference proteome</keyword>
<feature type="domain" description="Protein kinase" evidence="3">
    <location>
        <begin position="175"/>
        <end position="512"/>
    </location>
</feature>
<evidence type="ECO:0000313" key="5">
    <source>
        <dbReference type="Proteomes" id="UP000321595"/>
    </source>
</evidence>
<evidence type="ECO:0000259" key="3">
    <source>
        <dbReference type="PROSITE" id="PS50011"/>
    </source>
</evidence>
<dbReference type="EMBL" id="CP042467">
    <property type="protein sequence ID" value="QED29539.1"/>
    <property type="molecule type" value="Genomic_DNA"/>
</dbReference>
<organism evidence="4 5">
    <name type="scientific">Microvenator marinus</name>
    <dbReference type="NCBI Taxonomy" id="2600177"/>
    <lineage>
        <taxon>Bacteria</taxon>
        <taxon>Deltaproteobacteria</taxon>
        <taxon>Bradymonadales</taxon>
        <taxon>Microvenatoraceae</taxon>
        <taxon>Microvenator</taxon>
    </lineage>
</organism>
<dbReference type="Proteomes" id="UP000321595">
    <property type="component" value="Chromosome"/>
</dbReference>
<gene>
    <name evidence="4" type="ORF">FRD01_20325</name>
</gene>
<name>A0A5B8Y1J0_9DELT</name>
<dbReference type="GO" id="GO:0004672">
    <property type="term" value="F:protein kinase activity"/>
    <property type="evidence" value="ECO:0007669"/>
    <property type="project" value="InterPro"/>
</dbReference>
<dbReference type="AlphaFoldDB" id="A0A5B8Y1J0"/>
<feature type="transmembrane region" description="Helical" evidence="2">
    <location>
        <begin position="423"/>
        <end position="441"/>
    </location>
</feature>
<accession>A0A5B8Y1J0</accession>
<keyword evidence="4" id="KW-0418">Kinase</keyword>